<name>A0A1I7ZB84_9BILA</name>
<evidence type="ECO:0000313" key="2">
    <source>
        <dbReference type="WBParaSite" id="L893_g24702.t1"/>
    </source>
</evidence>
<dbReference type="AlphaFoldDB" id="A0A1I7ZB84"/>
<protein>
    <submittedName>
        <fullName evidence="2">Serine hydrolase</fullName>
    </submittedName>
</protein>
<organism evidence="1 2">
    <name type="scientific">Steinernema glaseri</name>
    <dbReference type="NCBI Taxonomy" id="37863"/>
    <lineage>
        <taxon>Eukaryota</taxon>
        <taxon>Metazoa</taxon>
        <taxon>Ecdysozoa</taxon>
        <taxon>Nematoda</taxon>
        <taxon>Chromadorea</taxon>
        <taxon>Rhabditida</taxon>
        <taxon>Tylenchina</taxon>
        <taxon>Panagrolaimomorpha</taxon>
        <taxon>Strongyloidoidea</taxon>
        <taxon>Steinernematidae</taxon>
        <taxon>Steinernema</taxon>
    </lineage>
</organism>
<reference evidence="2" key="1">
    <citation type="submission" date="2016-11" db="UniProtKB">
        <authorList>
            <consortium name="WormBaseParasite"/>
        </authorList>
    </citation>
    <scope>IDENTIFICATION</scope>
</reference>
<sequence length="66" mass="7307">MQDSIRSKLTALYLAPSSDSTVIMHTVLICSQDFLADFDRGDQGKVTRLPEVRKNNIPISLASITK</sequence>
<keyword evidence="1" id="KW-1185">Reference proteome</keyword>
<evidence type="ECO:0000313" key="1">
    <source>
        <dbReference type="Proteomes" id="UP000095287"/>
    </source>
</evidence>
<dbReference type="WBParaSite" id="L893_g24702.t1">
    <property type="protein sequence ID" value="L893_g24702.t1"/>
    <property type="gene ID" value="L893_g24702"/>
</dbReference>
<proteinExistence type="predicted"/>
<dbReference type="Proteomes" id="UP000095287">
    <property type="component" value="Unplaced"/>
</dbReference>
<accession>A0A1I7ZB84</accession>